<evidence type="ECO:0000313" key="7">
    <source>
        <dbReference type="Proteomes" id="UP000561459"/>
    </source>
</evidence>
<dbReference type="Gene3D" id="3.40.50.300">
    <property type="entry name" value="P-loop containing nucleotide triphosphate hydrolases"/>
    <property type="match status" value="1"/>
</dbReference>
<dbReference type="CDD" id="cd03220">
    <property type="entry name" value="ABC_KpsT_Wzt"/>
    <property type="match status" value="1"/>
</dbReference>
<feature type="domain" description="ABC transporter" evidence="5">
    <location>
        <begin position="2"/>
        <end position="215"/>
    </location>
</feature>
<gene>
    <name evidence="6" type="ORF">GGR39_003287</name>
</gene>
<dbReference type="InterPro" id="IPR003439">
    <property type="entry name" value="ABC_transporter-like_ATP-bd"/>
</dbReference>
<keyword evidence="3" id="KW-0547">Nucleotide-binding</keyword>
<dbReference type="InterPro" id="IPR015860">
    <property type="entry name" value="ABC_transpr_TagH-like"/>
</dbReference>
<dbReference type="EMBL" id="JACIDY010000012">
    <property type="protein sequence ID" value="MBB3941606.1"/>
    <property type="molecule type" value="Genomic_DNA"/>
</dbReference>
<dbReference type="PANTHER" id="PTHR46743">
    <property type="entry name" value="TEICHOIC ACIDS EXPORT ATP-BINDING PROTEIN TAGH"/>
    <property type="match status" value="1"/>
</dbReference>
<comment type="similarity">
    <text evidence="1">Belongs to the ABC transporter superfamily.</text>
</comment>
<dbReference type="InterPro" id="IPR017871">
    <property type="entry name" value="ABC_transporter-like_CS"/>
</dbReference>
<keyword evidence="2" id="KW-0813">Transport</keyword>
<comment type="caution">
    <text evidence="6">The sequence shown here is derived from an EMBL/GenBank/DDBJ whole genome shotgun (WGS) entry which is preliminary data.</text>
</comment>
<dbReference type="PROSITE" id="PS00211">
    <property type="entry name" value="ABC_TRANSPORTER_1"/>
    <property type="match status" value="1"/>
</dbReference>
<dbReference type="InterPro" id="IPR027417">
    <property type="entry name" value="P-loop_NTPase"/>
</dbReference>
<dbReference type="GO" id="GO:0140359">
    <property type="term" value="F:ABC-type transporter activity"/>
    <property type="evidence" value="ECO:0007669"/>
    <property type="project" value="InterPro"/>
</dbReference>
<evidence type="ECO:0000256" key="4">
    <source>
        <dbReference type="ARBA" id="ARBA00022840"/>
    </source>
</evidence>
<evidence type="ECO:0000259" key="5">
    <source>
        <dbReference type="PROSITE" id="PS50893"/>
    </source>
</evidence>
<evidence type="ECO:0000256" key="2">
    <source>
        <dbReference type="ARBA" id="ARBA00022448"/>
    </source>
</evidence>
<dbReference type="AlphaFoldDB" id="A0A7W6C8N2"/>
<proteinExistence type="inferred from homology"/>
<dbReference type="GO" id="GO:0016020">
    <property type="term" value="C:membrane"/>
    <property type="evidence" value="ECO:0007669"/>
    <property type="project" value="InterPro"/>
</dbReference>
<evidence type="ECO:0000313" key="6">
    <source>
        <dbReference type="EMBL" id="MBB3941606.1"/>
    </source>
</evidence>
<accession>A0A7W6C8N2</accession>
<dbReference type="InterPro" id="IPR003593">
    <property type="entry name" value="AAA+_ATPase"/>
</dbReference>
<keyword evidence="4 6" id="KW-0067">ATP-binding</keyword>
<dbReference type="Proteomes" id="UP000561459">
    <property type="component" value="Unassembled WGS sequence"/>
</dbReference>
<evidence type="ECO:0000256" key="1">
    <source>
        <dbReference type="ARBA" id="ARBA00005417"/>
    </source>
</evidence>
<dbReference type="GO" id="GO:0016887">
    <property type="term" value="F:ATP hydrolysis activity"/>
    <property type="evidence" value="ECO:0007669"/>
    <property type="project" value="InterPro"/>
</dbReference>
<dbReference type="RefSeq" id="WP_183618703.1">
    <property type="nucleotide sequence ID" value="NZ_JACIDY010000012.1"/>
</dbReference>
<organism evidence="6 7">
    <name type="scientific">Novosphingobium fluoreni</name>
    <dbReference type="NCBI Taxonomy" id="1391222"/>
    <lineage>
        <taxon>Bacteria</taxon>
        <taxon>Pseudomonadati</taxon>
        <taxon>Pseudomonadota</taxon>
        <taxon>Alphaproteobacteria</taxon>
        <taxon>Sphingomonadales</taxon>
        <taxon>Sphingomonadaceae</taxon>
        <taxon>Novosphingobium</taxon>
    </lineage>
</organism>
<protein>
    <submittedName>
        <fullName evidence="6">Capsular polysaccharide transport system ATP-binding protein</fullName>
    </submittedName>
</protein>
<dbReference type="Pfam" id="PF00005">
    <property type="entry name" value="ABC_tran"/>
    <property type="match status" value="1"/>
</dbReference>
<dbReference type="SMART" id="SM00382">
    <property type="entry name" value="AAA"/>
    <property type="match status" value="1"/>
</dbReference>
<reference evidence="6 7" key="1">
    <citation type="submission" date="2020-08" db="EMBL/GenBank/DDBJ databases">
        <title>Genomic Encyclopedia of Type Strains, Phase IV (KMG-IV): sequencing the most valuable type-strain genomes for metagenomic binning, comparative biology and taxonomic classification.</title>
        <authorList>
            <person name="Goeker M."/>
        </authorList>
    </citation>
    <scope>NUCLEOTIDE SEQUENCE [LARGE SCALE GENOMIC DNA]</scope>
    <source>
        <strain evidence="6 7">DSM 27568</strain>
    </source>
</reference>
<dbReference type="PANTHER" id="PTHR46743:SF2">
    <property type="entry name" value="TEICHOIC ACIDS EXPORT ATP-BINDING PROTEIN TAGH"/>
    <property type="match status" value="1"/>
</dbReference>
<dbReference type="PROSITE" id="PS50893">
    <property type="entry name" value="ABC_TRANSPORTER_2"/>
    <property type="match status" value="1"/>
</dbReference>
<keyword evidence="7" id="KW-1185">Reference proteome</keyword>
<dbReference type="SUPFAM" id="SSF52540">
    <property type="entry name" value="P-loop containing nucleoside triphosphate hydrolases"/>
    <property type="match status" value="1"/>
</dbReference>
<evidence type="ECO:0000256" key="3">
    <source>
        <dbReference type="ARBA" id="ARBA00022741"/>
    </source>
</evidence>
<name>A0A7W6C8N2_9SPHN</name>
<dbReference type="GO" id="GO:0005524">
    <property type="term" value="F:ATP binding"/>
    <property type="evidence" value="ECO:0007669"/>
    <property type="project" value="UniProtKB-KW"/>
</dbReference>
<sequence>MIVCTDLYKSYKLGAGRKHVLKGINLVVEQGDRVALLGRNGAGKSTLIKLLGGVEMPTSGKITRNMSLSWPLGFAGGFQGSLTGYDNAKFIARIYDRDYREMREFVEDFTELGRQLAMPVKTYSSGMRARLAFALSLAIEFDCYLIDEIILVGDQNFQRKCHYELFEKRADRSMILASHSTDIVRQYCNRAILINNGYATTYDDVDEAVDFYSAL</sequence>
<dbReference type="InterPro" id="IPR050683">
    <property type="entry name" value="Bact_Polysacc_Export_ATP-bd"/>
</dbReference>